<keyword evidence="6" id="KW-1185">Reference proteome</keyword>
<evidence type="ECO:0000259" key="4">
    <source>
        <dbReference type="Pfam" id="PF00929"/>
    </source>
</evidence>
<dbReference type="Pfam" id="PF00929">
    <property type="entry name" value="RNase_T"/>
    <property type="match status" value="1"/>
</dbReference>
<dbReference type="AlphaFoldDB" id="A0A811RRS0"/>
<name>A0A811RRS0_9POAL</name>
<accession>A0A811RRS0</accession>
<dbReference type="InterPro" id="IPR036397">
    <property type="entry name" value="RNaseH_sf"/>
</dbReference>
<dbReference type="InterPro" id="IPR047201">
    <property type="entry name" value="ERI-1_3'hExo-like"/>
</dbReference>
<dbReference type="CDD" id="cd06133">
    <property type="entry name" value="ERI-1_3'hExo_like"/>
    <property type="match status" value="1"/>
</dbReference>
<dbReference type="SUPFAM" id="SSF53098">
    <property type="entry name" value="Ribonuclease H-like"/>
    <property type="match status" value="1"/>
</dbReference>
<keyword evidence="1" id="KW-0540">Nuclease</keyword>
<protein>
    <recommendedName>
        <fullName evidence="4">Exonuclease domain-containing protein</fullName>
    </recommendedName>
</protein>
<dbReference type="InterPro" id="IPR012337">
    <property type="entry name" value="RNaseH-like_sf"/>
</dbReference>
<comment type="caution">
    <text evidence="5">The sequence shown here is derived from an EMBL/GenBank/DDBJ whole genome shotgun (WGS) entry which is preliminary data.</text>
</comment>
<evidence type="ECO:0000313" key="5">
    <source>
        <dbReference type="EMBL" id="CAD6273329.1"/>
    </source>
</evidence>
<dbReference type="Proteomes" id="UP000604825">
    <property type="component" value="Unassembled WGS sequence"/>
</dbReference>
<gene>
    <name evidence="5" type="ORF">NCGR_LOCUS56595</name>
</gene>
<sequence length="192" mass="21549">MTRLLRQEIVEFSSVLVDAATGHPKSTFHKYVIPTENHVLSEYCKSYNGIKQKHVTRSKGAVTLSEALKMHQAWIYRGCGGGLNVSVVVTWGNWDCRTMLKQECFHKNLPIPDYFAQWINLKTPFADKYGNGYWRKPVKAALEATEVLEWEGAIKGGSSHARNKVRLLSLLIHQGANLAITSWLNPAAAPNN</sequence>
<dbReference type="Gene3D" id="3.30.420.10">
    <property type="entry name" value="Ribonuclease H-like superfamily/Ribonuclease H"/>
    <property type="match status" value="1"/>
</dbReference>
<dbReference type="OrthoDB" id="448399at2759"/>
<organism evidence="5 6">
    <name type="scientific">Miscanthus lutarioriparius</name>
    <dbReference type="NCBI Taxonomy" id="422564"/>
    <lineage>
        <taxon>Eukaryota</taxon>
        <taxon>Viridiplantae</taxon>
        <taxon>Streptophyta</taxon>
        <taxon>Embryophyta</taxon>
        <taxon>Tracheophyta</taxon>
        <taxon>Spermatophyta</taxon>
        <taxon>Magnoliopsida</taxon>
        <taxon>Liliopsida</taxon>
        <taxon>Poales</taxon>
        <taxon>Poaceae</taxon>
        <taxon>PACMAD clade</taxon>
        <taxon>Panicoideae</taxon>
        <taxon>Andropogonodae</taxon>
        <taxon>Andropogoneae</taxon>
        <taxon>Saccharinae</taxon>
        <taxon>Miscanthus</taxon>
    </lineage>
</organism>
<dbReference type="EMBL" id="CAJGYO010000016">
    <property type="protein sequence ID" value="CAD6273329.1"/>
    <property type="molecule type" value="Genomic_DNA"/>
</dbReference>
<dbReference type="GO" id="GO:0000175">
    <property type="term" value="F:3'-5'-RNA exonuclease activity"/>
    <property type="evidence" value="ECO:0007669"/>
    <property type="project" value="InterPro"/>
</dbReference>
<evidence type="ECO:0000256" key="3">
    <source>
        <dbReference type="ARBA" id="ARBA00022839"/>
    </source>
</evidence>
<proteinExistence type="predicted"/>
<feature type="domain" description="Exonuclease" evidence="4">
    <location>
        <begin position="7"/>
        <end position="133"/>
    </location>
</feature>
<evidence type="ECO:0000256" key="1">
    <source>
        <dbReference type="ARBA" id="ARBA00022722"/>
    </source>
</evidence>
<reference evidence="5" key="1">
    <citation type="submission" date="2020-10" db="EMBL/GenBank/DDBJ databases">
        <authorList>
            <person name="Han B."/>
            <person name="Lu T."/>
            <person name="Zhao Q."/>
            <person name="Huang X."/>
            <person name="Zhao Y."/>
        </authorList>
    </citation>
    <scope>NUCLEOTIDE SEQUENCE</scope>
</reference>
<keyword evidence="3" id="KW-0269">Exonuclease</keyword>
<evidence type="ECO:0000313" key="6">
    <source>
        <dbReference type="Proteomes" id="UP000604825"/>
    </source>
</evidence>
<dbReference type="GO" id="GO:0003676">
    <property type="term" value="F:nucleic acid binding"/>
    <property type="evidence" value="ECO:0007669"/>
    <property type="project" value="InterPro"/>
</dbReference>
<keyword evidence="2" id="KW-0378">Hydrolase</keyword>
<dbReference type="PANTHER" id="PTHR23044:SF61">
    <property type="entry name" value="3'-5' EXORIBONUCLEASE 1-RELATED"/>
    <property type="match status" value="1"/>
</dbReference>
<dbReference type="PANTHER" id="PTHR23044">
    <property type="entry name" value="3'-5' EXONUCLEASE ERI1-RELATED"/>
    <property type="match status" value="1"/>
</dbReference>
<dbReference type="InterPro" id="IPR013520">
    <property type="entry name" value="Ribonucl_H"/>
</dbReference>
<evidence type="ECO:0000256" key="2">
    <source>
        <dbReference type="ARBA" id="ARBA00022801"/>
    </source>
</evidence>
<dbReference type="InterPro" id="IPR051274">
    <property type="entry name" value="3-5_Exoribonuclease"/>
</dbReference>